<organism evidence="2 3">
    <name type="scientific">Caerostris extrusa</name>
    <name type="common">Bark spider</name>
    <name type="synonym">Caerostris bankana</name>
    <dbReference type="NCBI Taxonomy" id="172846"/>
    <lineage>
        <taxon>Eukaryota</taxon>
        <taxon>Metazoa</taxon>
        <taxon>Ecdysozoa</taxon>
        <taxon>Arthropoda</taxon>
        <taxon>Chelicerata</taxon>
        <taxon>Arachnida</taxon>
        <taxon>Araneae</taxon>
        <taxon>Araneomorphae</taxon>
        <taxon>Entelegynae</taxon>
        <taxon>Araneoidea</taxon>
        <taxon>Araneidae</taxon>
        <taxon>Caerostris</taxon>
    </lineage>
</organism>
<comment type="caution">
    <text evidence="2">The sequence shown here is derived from an EMBL/GenBank/DDBJ whole genome shotgun (WGS) entry which is preliminary data.</text>
</comment>
<feature type="region of interest" description="Disordered" evidence="1">
    <location>
        <begin position="1"/>
        <end position="28"/>
    </location>
</feature>
<feature type="region of interest" description="Disordered" evidence="1">
    <location>
        <begin position="73"/>
        <end position="118"/>
    </location>
</feature>
<dbReference type="AlphaFoldDB" id="A0AAV4XVK2"/>
<evidence type="ECO:0000256" key="1">
    <source>
        <dbReference type="SAM" id="MobiDB-lite"/>
    </source>
</evidence>
<dbReference type="Proteomes" id="UP001054945">
    <property type="component" value="Unassembled WGS sequence"/>
</dbReference>
<accession>A0AAV4XVK2</accession>
<evidence type="ECO:0000313" key="2">
    <source>
        <dbReference type="EMBL" id="GIY97894.1"/>
    </source>
</evidence>
<feature type="compositionally biased region" description="Polar residues" evidence="1">
    <location>
        <begin position="73"/>
        <end position="86"/>
    </location>
</feature>
<reference evidence="2 3" key="1">
    <citation type="submission" date="2021-06" db="EMBL/GenBank/DDBJ databases">
        <title>Caerostris extrusa draft genome.</title>
        <authorList>
            <person name="Kono N."/>
            <person name="Arakawa K."/>
        </authorList>
    </citation>
    <scope>NUCLEOTIDE SEQUENCE [LARGE SCALE GENOMIC DNA]</scope>
</reference>
<evidence type="ECO:0000313" key="3">
    <source>
        <dbReference type="Proteomes" id="UP001054945"/>
    </source>
</evidence>
<keyword evidence="3" id="KW-1185">Reference proteome</keyword>
<name>A0AAV4XVK2_CAEEX</name>
<proteinExistence type="predicted"/>
<sequence>MNIHPSRKRKSSSAFNNLNTKSEGRTYGFNKRTSDLINFCDINFGEYFCCLALDNIEPSAFLAPLFAQRSSKNRLSANTSPKQPSPRTAPWKETPFIRDYYPPGDNNIPEAPGPIKDK</sequence>
<feature type="compositionally biased region" description="Polar residues" evidence="1">
    <location>
        <begin position="12"/>
        <end position="21"/>
    </location>
</feature>
<feature type="compositionally biased region" description="Basic residues" evidence="1">
    <location>
        <begin position="1"/>
        <end position="11"/>
    </location>
</feature>
<protein>
    <submittedName>
        <fullName evidence="2">Uncharacterized protein</fullName>
    </submittedName>
</protein>
<dbReference type="EMBL" id="BPLR01000850">
    <property type="protein sequence ID" value="GIY97894.1"/>
    <property type="molecule type" value="Genomic_DNA"/>
</dbReference>
<gene>
    <name evidence="2" type="ORF">CEXT_145561</name>
</gene>